<evidence type="ECO:0000313" key="2">
    <source>
        <dbReference type="Proteomes" id="UP001055811"/>
    </source>
</evidence>
<reference evidence="1 2" key="2">
    <citation type="journal article" date="2022" name="Mol. Ecol. Resour.">
        <title>The genomes of chicory, endive, great burdock and yacon provide insights into Asteraceae paleo-polyploidization history and plant inulin production.</title>
        <authorList>
            <person name="Fan W."/>
            <person name="Wang S."/>
            <person name="Wang H."/>
            <person name="Wang A."/>
            <person name="Jiang F."/>
            <person name="Liu H."/>
            <person name="Zhao H."/>
            <person name="Xu D."/>
            <person name="Zhang Y."/>
        </authorList>
    </citation>
    <scope>NUCLEOTIDE SEQUENCE [LARGE SCALE GENOMIC DNA]</scope>
    <source>
        <strain evidence="2">cv. Punajuju</strain>
        <tissue evidence="1">Leaves</tissue>
    </source>
</reference>
<protein>
    <submittedName>
        <fullName evidence="1">Uncharacterized protein</fullName>
    </submittedName>
</protein>
<organism evidence="1 2">
    <name type="scientific">Cichorium intybus</name>
    <name type="common">Chicory</name>
    <dbReference type="NCBI Taxonomy" id="13427"/>
    <lineage>
        <taxon>Eukaryota</taxon>
        <taxon>Viridiplantae</taxon>
        <taxon>Streptophyta</taxon>
        <taxon>Embryophyta</taxon>
        <taxon>Tracheophyta</taxon>
        <taxon>Spermatophyta</taxon>
        <taxon>Magnoliopsida</taxon>
        <taxon>eudicotyledons</taxon>
        <taxon>Gunneridae</taxon>
        <taxon>Pentapetalae</taxon>
        <taxon>asterids</taxon>
        <taxon>campanulids</taxon>
        <taxon>Asterales</taxon>
        <taxon>Asteraceae</taxon>
        <taxon>Cichorioideae</taxon>
        <taxon>Cichorieae</taxon>
        <taxon>Cichoriinae</taxon>
        <taxon>Cichorium</taxon>
    </lineage>
</organism>
<dbReference type="Proteomes" id="UP001055811">
    <property type="component" value="Linkage Group LG04"/>
</dbReference>
<name>A0ACB9E4T9_CICIN</name>
<sequence>MPKSDLRRDSYECINEGLECIGLRSPYRMPSRGFYTSFPVWLWPTRSWLWQEGTKPSVGSTIFVLCRAPIGSDRLEWGVHDLCQAWASRSRQGDFSIGWKGLPGEDLPAVGEFGIHMGVLEDALAMSSSSGVGPDSRYYDSLVPRYGFQPEDGVELPADEAIFSFPPAGKIRMYLKHFEAGYRLPTSDFFMEVIDHYHVHIHQLVPNGVNKIIAFKLLSRAVHLEPDLYVFCHFFRFTRASTGNNYTFCVRQDRPMLVTDQKGTARNWSQHFIWVNENRVGVMKHRFDPITDRAFTLFPAKEAIAKVLRSFHVVGGELPEYILAGAGMSTSWRLHGKMPEFFTIVDGRENDIRFTDVLAKNYRGSLQYREIPLVDRVLPSRAFRHEAFITRASVVQEEERRRDASIGTLVFSAINGRVVETEVSGEQGGSSRALVKRRAGLFAAGEGSGNVVLPRRLRPRRLAGSDVGMDQGGGARIGTHPVVENVGGEGSGESNHSLPVGPQPPRPDFSGFSRRGSSAALAPPPLWTALEFTQHVFPPGTRSEMGSYSPADLVGSLRYAAAQSACFFGESANRLEQMLAANADRPSLQQELDAARSEVVKHEGLLKDLQSQVASLQAVGEEAARLREQLSVLGQENTELQGALVAVKSENEGLHIQLESAERDAAERDWVAQAKTQALGEAEADLSWLLTNGIVGVVDLVMESRDFGMGVHRLREVCLAAGQAQGYSRAINDMKAGKEIAAEEEEPP</sequence>
<accession>A0ACB9E4T9</accession>
<reference evidence="2" key="1">
    <citation type="journal article" date="2022" name="Mol. Ecol. Resour.">
        <title>The genomes of chicory, endive, great burdock and yacon provide insights into Asteraceae palaeo-polyploidization history and plant inulin production.</title>
        <authorList>
            <person name="Fan W."/>
            <person name="Wang S."/>
            <person name="Wang H."/>
            <person name="Wang A."/>
            <person name="Jiang F."/>
            <person name="Liu H."/>
            <person name="Zhao H."/>
            <person name="Xu D."/>
            <person name="Zhang Y."/>
        </authorList>
    </citation>
    <scope>NUCLEOTIDE SEQUENCE [LARGE SCALE GENOMIC DNA]</scope>
    <source>
        <strain evidence="2">cv. Punajuju</strain>
    </source>
</reference>
<keyword evidence="2" id="KW-1185">Reference proteome</keyword>
<comment type="caution">
    <text evidence="1">The sequence shown here is derived from an EMBL/GenBank/DDBJ whole genome shotgun (WGS) entry which is preliminary data.</text>
</comment>
<gene>
    <name evidence="1" type="ORF">L2E82_26097</name>
</gene>
<proteinExistence type="predicted"/>
<evidence type="ECO:0000313" key="1">
    <source>
        <dbReference type="EMBL" id="KAI3754013.1"/>
    </source>
</evidence>
<dbReference type="EMBL" id="CM042012">
    <property type="protein sequence ID" value="KAI3754013.1"/>
    <property type="molecule type" value="Genomic_DNA"/>
</dbReference>